<protein>
    <submittedName>
        <fullName evidence="1">Uncharacterized protein</fullName>
    </submittedName>
</protein>
<keyword evidence="2" id="KW-1185">Reference proteome</keyword>
<sequence length="120" mass="12470">MKLNFGTWAEIGLIGVELSRSPSSSSVGDLGRSSGICISKSPSANGIEAGEGGEVAETMEVEECEAAGDYLTASIKSSSSTPTLSWTVMKNFLVYSTAPGAEKIPSSLVMKGWNGKESML</sequence>
<dbReference type="Proteomes" id="UP000672032">
    <property type="component" value="Chromosome 2"/>
</dbReference>
<gene>
    <name evidence="1" type="ORF">DSL72_001472</name>
</gene>
<dbReference type="AlphaFoldDB" id="A0A8A3P245"/>
<evidence type="ECO:0000313" key="2">
    <source>
        <dbReference type="Proteomes" id="UP000672032"/>
    </source>
</evidence>
<accession>A0A8A3P245</accession>
<proteinExistence type="predicted"/>
<organism evidence="1 2">
    <name type="scientific">Monilinia vaccinii-corymbosi</name>
    <dbReference type="NCBI Taxonomy" id="61207"/>
    <lineage>
        <taxon>Eukaryota</taxon>
        <taxon>Fungi</taxon>
        <taxon>Dikarya</taxon>
        <taxon>Ascomycota</taxon>
        <taxon>Pezizomycotina</taxon>
        <taxon>Leotiomycetes</taxon>
        <taxon>Helotiales</taxon>
        <taxon>Sclerotiniaceae</taxon>
        <taxon>Monilinia</taxon>
    </lineage>
</organism>
<evidence type="ECO:0000313" key="1">
    <source>
        <dbReference type="EMBL" id="QSZ31903.1"/>
    </source>
</evidence>
<reference evidence="1" key="1">
    <citation type="submission" date="2020-10" db="EMBL/GenBank/DDBJ databases">
        <title>Genome Sequence of Monilinia vaccinii-corymbosi Sheds Light on Mummy Berry Disease Infection of Blueberry and Mating Type.</title>
        <authorList>
            <person name="Yow A.G."/>
            <person name="Zhang Y."/>
            <person name="Bansal K."/>
            <person name="Eacker S.M."/>
            <person name="Sullivan S."/>
            <person name="Liachko I."/>
            <person name="Cubeta M.A."/>
            <person name="Rollins J.A."/>
            <person name="Ashrafi H."/>
        </authorList>
    </citation>
    <scope>NUCLEOTIDE SEQUENCE</scope>
    <source>
        <strain evidence="1">RL-1</strain>
    </source>
</reference>
<dbReference type="EMBL" id="CP063406">
    <property type="protein sequence ID" value="QSZ31903.1"/>
    <property type="molecule type" value="Genomic_DNA"/>
</dbReference>
<name>A0A8A3P245_9HELO</name>